<dbReference type="InterPro" id="IPR001853">
    <property type="entry name" value="DSBA-like_thioredoxin_dom"/>
</dbReference>
<dbReference type="InterPro" id="IPR044087">
    <property type="entry name" value="NahD-like"/>
</dbReference>
<dbReference type="InterPro" id="IPR036249">
    <property type="entry name" value="Thioredoxin-like_sf"/>
</dbReference>
<dbReference type="CDD" id="cd03022">
    <property type="entry name" value="DsbA_HCCA_Iso"/>
    <property type="match status" value="1"/>
</dbReference>
<dbReference type="GO" id="GO:1901170">
    <property type="term" value="P:naphthalene catabolic process"/>
    <property type="evidence" value="ECO:0007669"/>
    <property type="project" value="InterPro"/>
</dbReference>
<evidence type="ECO:0000259" key="1">
    <source>
        <dbReference type="Pfam" id="PF01323"/>
    </source>
</evidence>
<organism evidence="2">
    <name type="scientific">marine metagenome</name>
    <dbReference type="NCBI Taxonomy" id="408172"/>
    <lineage>
        <taxon>unclassified sequences</taxon>
        <taxon>metagenomes</taxon>
        <taxon>ecological metagenomes</taxon>
    </lineage>
</organism>
<dbReference type="GO" id="GO:0004602">
    <property type="term" value="F:glutathione peroxidase activity"/>
    <property type="evidence" value="ECO:0007669"/>
    <property type="project" value="TreeGrafter"/>
</dbReference>
<reference evidence="2" key="1">
    <citation type="submission" date="2018-05" db="EMBL/GenBank/DDBJ databases">
        <authorList>
            <person name="Lanie J.A."/>
            <person name="Ng W.-L."/>
            <person name="Kazmierczak K.M."/>
            <person name="Andrzejewski T.M."/>
            <person name="Davidsen T.M."/>
            <person name="Wayne K.J."/>
            <person name="Tettelin H."/>
            <person name="Glass J.I."/>
            <person name="Rusch D."/>
            <person name="Podicherti R."/>
            <person name="Tsui H.-C.T."/>
            <person name="Winkler M.E."/>
        </authorList>
    </citation>
    <scope>NUCLEOTIDE SEQUENCE</scope>
</reference>
<dbReference type="SUPFAM" id="SSF52833">
    <property type="entry name" value="Thioredoxin-like"/>
    <property type="match status" value="1"/>
</dbReference>
<dbReference type="AlphaFoldDB" id="A0A381Q555"/>
<dbReference type="PANTHER" id="PTHR42943">
    <property type="entry name" value="GLUTATHIONE S-TRANSFERASE KAPPA"/>
    <property type="match status" value="1"/>
</dbReference>
<dbReference type="PIRSF" id="PIRSF006386">
    <property type="entry name" value="HCCAis_GSTk"/>
    <property type="match status" value="1"/>
</dbReference>
<protein>
    <recommendedName>
        <fullName evidence="1">DSBA-like thioredoxin domain-containing protein</fullName>
    </recommendedName>
</protein>
<dbReference type="InterPro" id="IPR014440">
    <property type="entry name" value="HCCAis_GSTk"/>
</dbReference>
<dbReference type="GO" id="GO:0004364">
    <property type="term" value="F:glutathione transferase activity"/>
    <property type="evidence" value="ECO:0007669"/>
    <property type="project" value="TreeGrafter"/>
</dbReference>
<dbReference type="GO" id="GO:0018845">
    <property type="term" value="F:2-hydroxychromene-2-carboxylate isomerase activity"/>
    <property type="evidence" value="ECO:0007669"/>
    <property type="project" value="InterPro"/>
</dbReference>
<name>A0A381Q555_9ZZZZ</name>
<dbReference type="EMBL" id="UINC01001212">
    <property type="protein sequence ID" value="SUZ74476.1"/>
    <property type="molecule type" value="Genomic_DNA"/>
</dbReference>
<proteinExistence type="predicted"/>
<dbReference type="Gene3D" id="3.40.30.10">
    <property type="entry name" value="Glutaredoxin"/>
    <property type="match status" value="1"/>
</dbReference>
<dbReference type="GO" id="GO:0006749">
    <property type="term" value="P:glutathione metabolic process"/>
    <property type="evidence" value="ECO:0007669"/>
    <property type="project" value="TreeGrafter"/>
</dbReference>
<dbReference type="PANTHER" id="PTHR42943:SF2">
    <property type="entry name" value="GLUTATHIONE S-TRANSFERASE KAPPA 1"/>
    <property type="match status" value="1"/>
</dbReference>
<sequence>MTKTIEFYFDFGSPTVYLASTQLPLIAERNGAILEYHPILLGGIFKATDNQSPAAVPAKGAYMGIDLPRFAKRYNVPFQHNPYFPVNTLPLMRGAISYQMEGDFNKYLETIFNAMWVEPKDLNKPEEIAETLLGGGFDPNEFMERISDQKVKDALIANTEKIVEKGAFGAPTIFVGEEMFFGQDRLDFVEEALK</sequence>
<dbReference type="Pfam" id="PF01323">
    <property type="entry name" value="DSBA"/>
    <property type="match status" value="1"/>
</dbReference>
<dbReference type="InterPro" id="IPR051924">
    <property type="entry name" value="GST_Kappa/NadH"/>
</dbReference>
<accession>A0A381Q555</accession>
<gene>
    <name evidence="2" type="ORF">METZ01_LOCUS27330</name>
</gene>
<evidence type="ECO:0000313" key="2">
    <source>
        <dbReference type="EMBL" id="SUZ74476.1"/>
    </source>
</evidence>
<feature type="domain" description="DSBA-like thioredoxin" evidence="1">
    <location>
        <begin position="4"/>
        <end position="194"/>
    </location>
</feature>